<dbReference type="SMART" id="SM00740">
    <property type="entry name" value="PASTA"/>
    <property type="match status" value="3"/>
</dbReference>
<evidence type="ECO:0000256" key="4">
    <source>
        <dbReference type="ARBA" id="ARBA00022741"/>
    </source>
</evidence>
<keyword evidence="10" id="KW-1133">Transmembrane helix</keyword>
<feature type="domain" description="PASTA" evidence="12">
    <location>
        <begin position="425"/>
        <end position="491"/>
    </location>
</feature>
<evidence type="ECO:0000256" key="10">
    <source>
        <dbReference type="SAM" id="Phobius"/>
    </source>
</evidence>
<dbReference type="InterPro" id="IPR005543">
    <property type="entry name" value="PASTA_dom"/>
</dbReference>
<reference evidence="13 14" key="1">
    <citation type="submission" date="2019-04" db="EMBL/GenBank/DDBJ databases">
        <title>Isachenkonia alkalipeptolytica gen. nov. sp. nov. a new anaerobic, alkiliphilic organothrophic bacterium capable to reduce synthesized ferrihydrite isolated from a soda lake.</title>
        <authorList>
            <person name="Toshchakov S.V."/>
            <person name="Zavarzina D.G."/>
            <person name="Zhilina T.N."/>
            <person name="Kostrikina N.A."/>
            <person name="Kublanov I.V."/>
        </authorList>
    </citation>
    <scope>NUCLEOTIDE SEQUENCE [LARGE SCALE GENOMIC DNA]</scope>
    <source>
        <strain evidence="13 14">Z-1701</strain>
    </source>
</reference>
<dbReference type="PANTHER" id="PTHR43289:SF34">
    <property type="entry name" value="SERINE_THREONINE-PROTEIN KINASE YBDM-RELATED"/>
    <property type="match status" value="1"/>
</dbReference>
<dbReference type="EMBL" id="SUMG01000017">
    <property type="protein sequence ID" value="NBG89126.1"/>
    <property type="molecule type" value="Genomic_DNA"/>
</dbReference>
<dbReference type="FunFam" id="1.10.510.10:FF:000021">
    <property type="entry name" value="Serine/threonine protein kinase"/>
    <property type="match status" value="1"/>
</dbReference>
<dbReference type="PROSITE" id="PS50011">
    <property type="entry name" value="PROTEIN_KINASE_DOM"/>
    <property type="match status" value="1"/>
</dbReference>
<comment type="catalytic activity">
    <reaction evidence="8">
        <text>L-seryl-[protein] + ATP = O-phospho-L-seryl-[protein] + ADP + H(+)</text>
        <dbReference type="Rhea" id="RHEA:17989"/>
        <dbReference type="Rhea" id="RHEA-COMP:9863"/>
        <dbReference type="Rhea" id="RHEA-COMP:11604"/>
        <dbReference type="ChEBI" id="CHEBI:15378"/>
        <dbReference type="ChEBI" id="CHEBI:29999"/>
        <dbReference type="ChEBI" id="CHEBI:30616"/>
        <dbReference type="ChEBI" id="CHEBI:83421"/>
        <dbReference type="ChEBI" id="CHEBI:456216"/>
        <dbReference type="EC" id="2.7.11.1"/>
    </reaction>
</comment>
<dbReference type="PANTHER" id="PTHR43289">
    <property type="entry name" value="MITOGEN-ACTIVATED PROTEIN KINASE KINASE KINASE 20-RELATED"/>
    <property type="match status" value="1"/>
</dbReference>
<keyword evidence="4" id="KW-0547">Nucleotide-binding</keyword>
<dbReference type="CDD" id="cd06577">
    <property type="entry name" value="PASTA_pknB"/>
    <property type="match status" value="3"/>
</dbReference>
<evidence type="ECO:0000256" key="3">
    <source>
        <dbReference type="ARBA" id="ARBA00022679"/>
    </source>
</evidence>
<evidence type="ECO:0000313" key="14">
    <source>
        <dbReference type="Proteomes" id="UP000449710"/>
    </source>
</evidence>
<evidence type="ECO:0000259" key="12">
    <source>
        <dbReference type="PROSITE" id="PS51178"/>
    </source>
</evidence>
<comment type="catalytic activity">
    <reaction evidence="7">
        <text>L-threonyl-[protein] + ATP = O-phospho-L-threonyl-[protein] + ADP + H(+)</text>
        <dbReference type="Rhea" id="RHEA:46608"/>
        <dbReference type="Rhea" id="RHEA-COMP:11060"/>
        <dbReference type="Rhea" id="RHEA-COMP:11605"/>
        <dbReference type="ChEBI" id="CHEBI:15378"/>
        <dbReference type="ChEBI" id="CHEBI:30013"/>
        <dbReference type="ChEBI" id="CHEBI:30616"/>
        <dbReference type="ChEBI" id="CHEBI:61977"/>
        <dbReference type="ChEBI" id="CHEBI:456216"/>
        <dbReference type="EC" id="2.7.11.1"/>
    </reaction>
</comment>
<feature type="domain" description="PASTA" evidence="12">
    <location>
        <begin position="493"/>
        <end position="558"/>
    </location>
</feature>
<dbReference type="GO" id="GO:0005524">
    <property type="term" value="F:ATP binding"/>
    <property type="evidence" value="ECO:0007669"/>
    <property type="project" value="UniProtKB-KW"/>
</dbReference>
<name>A0AA44BG58_9CLOT</name>
<feature type="transmembrane region" description="Helical" evidence="10">
    <location>
        <begin position="331"/>
        <end position="352"/>
    </location>
</feature>
<evidence type="ECO:0000256" key="9">
    <source>
        <dbReference type="SAM" id="MobiDB-lite"/>
    </source>
</evidence>
<dbReference type="SMART" id="SM00220">
    <property type="entry name" value="S_TKc"/>
    <property type="match status" value="1"/>
</dbReference>
<dbReference type="InterPro" id="IPR011009">
    <property type="entry name" value="Kinase-like_dom_sf"/>
</dbReference>
<feature type="region of interest" description="Disordered" evidence="9">
    <location>
        <begin position="299"/>
        <end position="323"/>
    </location>
</feature>
<gene>
    <name evidence="13" type="primary">pknB</name>
    <name evidence="13" type="ORF">ISALK_11565</name>
</gene>
<keyword evidence="10" id="KW-0472">Membrane</keyword>
<dbReference type="InterPro" id="IPR000719">
    <property type="entry name" value="Prot_kinase_dom"/>
</dbReference>
<organism evidence="13 14">
    <name type="scientific">Isachenkonia alkalipeptolytica</name>
    <dbReference type="NCBI Taxonomy" id="2565777"/>
    <lineage>
        <taxon>Bacteria</taxon>
        <taxon>Bacillati</taxon>
        <taxon>Bacillota</taxon>
        <taxon>Clostridia</taxon>
        <taxon>Eubacteriales</taxon>
        <taxon>Clostridiaceae</taxon>
        <taxon>Isachenkonia</taxon>
    </lineage>
</organism>
<evidence type="ECO:0000256" key="5">
    <source>
        <dbReference type="ARBA" id="ARBA00022777"/>
    </source>
</evidence>
<accession>A0AA44BG58</accession>
<evidence type="ECO:0000256" key="8">
    <source>
        <dbReference type="ARBA" id="ARBA00048679"/>
    </source>
</evidence>
<evidence type="ECO:0000259" key="11">
    <source>
        <dbReference type="PROSITE" id="PS50011"/>
    </source>
</evidence>
<dbReference type="EC" id="2.7.11.1" evidence="1"/>
<sequence length="646" mass="71846">MIGNILGNRYEVLEKIGDGGMALVYKGKCQLLNRYVGIKVLRPEFIQDKDVVNKFKRESQAAASLSHPNIVNVYDVGQYEDTYYIVMELVEGITLKKYIQEKGKLSEKEALQVGKQVAKALKHAHSNSIIHRDIKPHNILIQRDEDGRILAKVTDFGIALATTSSTLTNTGSIVGSVHYFSPEQGRGGYVDEKSDLYSLGITLYEMVTGRVPFNAKTPIAIALKHSQQKPEKPSTYNPEISSGFEALILKLLEKEQSMRYQNAELLIQDFNNLQGEGKAPNPLLASMNAQDATTQVLGKNGEKNYSNKVKRSSRSAVKEEEEEKKSKKPMIAIGIIAALIAILGITLGALYVQGLFGENDDIQMPEVVGLEREEAVEILEEHNLEYESEEVHDAEVPENFVISQNPSAGISVKEGSTVDLRISLGPDMALVPNLIHEREVDAELILDEAGLIPGEVTYEESDFPEGVIIEQDPGFRSEVSAGSEVNFTVSEGRPESMPDLSGLTRIEAERIIRQTGLIPGEISEDFSEEVPQGRVISQSIESGETVEPDETVDLVLSLGEEPEEEEEEPDPEIITKELEIDIEDLEGTVDIEVREINENRRYYRDRHNADEESLVVIPIEGEEGSGQKVFDIFINGEFQREVRMNF</sequence>
<dbReference type="GO" id="GO:0004674">
    <property type="term" value="F:protein serine/threonine kinase activity"/>
    <property type="evidence" value="ECO:0007669"/>
    <property type="project" value="UniProtKB-KW"/>
</dbReference>
<evidence type="ECO:0000256" key="1">
    <source>
        <dbReference type="ARBA" id="ARBA00012513"/>
    </source>
</evidence>
<keyword evidence="2" id="KW-0723">Serine/threonine-protein kinase</keyword>
<keyword evidence="6" id="KW-0067">ATP-binding</keyword>
<evidence type="ECO:0000256" key="2">
    <source>
        <dbReference type="ARBA" id="ARBA00022527"/>
    </source>
</evidence>
<dbReference type="SUPFAM" id="SSF56112">
    <property type="entry name" value="Protein kinase-like (PK-like)"/>
    <property type="match status" value="1"/>
</dbReference>
<feature type="domain" description="PASTA" evidence="12">
    <location>
        <begin position="358"/>
        <end position="424"/>
    </location>
</feature>
<dbReference type="Pfam" id="PF03793">
    <property type="entry name" value="PASTA"/>
    <property type="match status" value="3"/>
</dbReference>
<dbReference type="AlphaFoldDB" id="A0AA44BG58"/>
<dbReference type="CDD" id="cd14014">
    <property type="entry name" value="STKc_PknB_like"/>
    <property type="match status" value="1"/>
</dbReference>
<dbReference type="Gene3D" id="3.30.10.20">
    <property type="match status" value="3"/>
</dbReference>
<dbReference type="Gene3D" id="1.10.510.10">
    <property type="entry name" value="Transferase(Phosphotransferase) domain 1"/>
    <property type="match status" value="1"/>
</dbReference>
<dbReference type="Gene3D" id="3.30.200.20">
    <property type="entry name" value="Phosphorylase Kinase, domain 1"/>
    <property type="match status" value="1"/>
</dbReference>
<evidence type="ECO:0000256" key="7">
    <source>
        <dbReference type="ARBA" id="ARBA00047899"/>
    </source>
</evidence>
<keyword evidence="14" id="KW-1185">Reference proteome</keyword>
<dbReference type="PROSITE" id="PS00108">
    <property type="entry name" value="PROTEIN_KINASE_ST"/>
    <property type="match status" value="1"/>
</dbReference>
<proteinExistence type="predicted"/>
<dbReference type="RefSeq" id="WP_160722485.1">
    <property type="nucleotide sequence ID" value="NZ_SUMG01000017.1"/>
</dbReference>
<protein>
    <recommendedName>
        <fullName evidence="1">non-specific serine/threonine protein kinase</fullName>
        <ecNumber evidence="1">2.7.11.1</ecNumber>
    </recommendedName>
</protein>
<dbReference type="Pfam" id="PF00069">
    <property type="entry name" value="Pkinase"/>
    <property type="match status" value="1"/>
</dbReference>
<keyword evidence="5 13" id="KW-0418">Kinase</keyword>
<dbReference type="PROSITE" id="PS51178">
    <property type="entry name" value="PASTA"/>
    <property type="match status" value="3"/>
</dbReference>
<evidence type="ECO:0000313" key="13">
    <source>
        <dbReference type="EMBL" id="NBG89126.1"/>
    </source>
</evidence>
<keyword evidence="3" id="KW-0808">Transferase</keyword>
<dbReference type="Proteomes" id="UP000449710">
    <property type="component" value="Unassembled WGS sequence"/>
</dbReference>
<comment type="caution">
    <text evidence="13">The sequence shown here is derived from an EMBL/GenBank/DDBJ whole genome shotgun (WGS) entry which is preliminary data.</text>
</comment>
<feature type="domain" description="Protein kinase" evidence="11">
    <location>
        <begin position="10"/>
        <end position="271"/>
    </location>
</feature>
<evidence type="ECO:0000256" key="6">
    <source>
        <dbReference type="ARBA" id="ARBA00022840"/>
    </source>
</evidence>
<dbReference type="NCBIfam" id="NF033483">
    <property type="entry name" value="PknB_PASTA_kin"/>
    <property type="match status" value="1"/>
</dbReference>
<keyword evidence="10" id="KW-0812">Transmembrane</keyword>
<dbReference type="InterPro" id="IPR008271">
    <property type="entry name" value="Ser/Thr_kinase_AS"/>
</dbReference>